<keyword evidence="7" id="KW-0865">Zymogen</keyword>
<dbReference type="GO" id="GO:0006508">
    <property type="term" value="P:proteolysis"/>
    <property type="evidence" value="ECO:0007669"/>
    <property type="project" value="UniProtKB-KW"/>
</dbReference>
<evidence type="ECO:0000256" key="8">
    <source>
        <dbReference type="SAM" id="SignalP"/>
    </source>
</evidence>
<evidence type="ECO:0000256" key="4">
    <source>
        <dbReference type="ARBA" id="ARBA00022801"/>
    </source>
</evidence>
<keyword evidence="8" id="KW-0732">Signal</keyword>
<dbReference type="Pfam" id="PF09286">
    <property type="entry name" value="Pro-kuma_activ"/>
    <property type="match status" value="1"/>
</dbReference>
<dbReference type="Gene3D" id="3.40.50.200">
    <property type="entry name" value="Peptidase S8/S53 domain"/>
    <property type="match status" value="1"/>
</dbReference>
<dbReference type="InterPro" id="IPR032109">
    <property type="entry name" value="Big_3_5"/>
</dbReference>
<evidence type="ECO:0000256" key="6">
    <source>
        <dbReference type="ARBA" id="ARBA00022837"/>
    </source>
</evidence>
<reference evidence="10 11" key="1">
    <citation type="submission" date="2020-08" db="EMBL/GenBank/DDBJ databases">
        <title>Genomic Encyclopedia of Type Strains, Phase IV (KMG-V): Genome sequencing to study the core and pangenomes of soil and plant-associated prokaryotes.</title>
        <authorList>
            <person name="Whitman W."/>
        </authorList>
    </citation>
    <scope>NUCLEOTIDE SEQUENCE [LARGE SCALE GENOMIC DNA]</scope>
    <source>
        <strain evidence="10 11">M8UP14</strain>
    </source>
</reference>
<dbReference type="InterPro" id="IPR036852">
    <property type="entry name" value="Peptidase_S8/S53_dom_sf"/>
</dbReference>
<name>A0A7W7ZD11_9BACT</name>
<evidence type="ECO:0000256" key="5">
    <source>
        <dbReference type="ARBA" id="ARBA00022825"/>
    </source>
</evidence>
<dbReference type="InterPro" id="IPR023828">
    <property type="entry name" value="Peptidase_S8_Ser-AS"/>
</dbReference>
<organism evidence="10 11">
    <name type="scientific">Granulicella aggregans</name>
    <dbReference type="NCBI Taxonomy" id="474949"/>
    <lineage>
        <taxon>Bacteria</taxon>
        <taxon>Pseudomonadati</taxon>
        <taxon>Acidobacteriota</taxon>
        <taxon>Terriglobia</taxon>
        <taxon>Terriglobales</taxon>
        <taxon>Acidobacteriaceae</taxon>
        <taxon>Granulicella</taxon>
    </lineage>
</organism>
<feature type="signal peptide" evidence="8">
    <location>
        <begin position="1"/>
        <end position="25"/>
    </location>
</feature>
<evidence type="ECO:0000256" key="3">
    <source>
        <dbReference type="ARBA" id="ARBA00022723"/>
    </source>
</evidence>
<dbReference type="PANTHER" id="PTHR14218">
    <property type="entry name" value="PROTEASE S8 TRIPEPTIDYL PEPTIDASE I CLN2"/>
    <property type="match status" value="1"/>
</dbReference>
<dbReference type="SUPFAM" id="SSF52743">
    <property type="entry name" value="Subtilisin-like"/>
    <property type="match status" value="1"/>
</dbReference>
<keyword evidence="6" id="KW-0106">Calcium</keyword>
<keyword evidence="11" id="KW-1185">Reference proteome</keyword>
<dbReference type="RefSeq" id="WP_184216636.1">
    <property type="nucleotide sequence ID" value="NZ_JACHIP010000003.1"/>
</dbReference>
<feature type="domain" description="Peptidase S53" evidence="9">
    <location>
        <begin position="225"/>
        <end position="627"/>
    </location>
</feature>
<evidence type="ECO:0000256" key="2">
    <source>
        <dbReference type="ARBA" id="ARBA00022670"/>
    </source>
</evidence>
<dbReference type="InterPro" id="IPR030400">
    <property type="entry name" value="Sedolisin_dom"/>
</dbReference>
<dbReference type="Gene3D" id="2.60.40.10">
    <property type="entry name" value="Immunoglobulins"/>
    <property type="match status" value="1"/>
</dbReference>
<comment type="cofactor">
    <cofactor evidence="1">
        <name>Ca(2+)</name>
        <dbReference type="ChEBI" id="CHEBI:29108"/>
    </cofactor>
</comment>
<feature type="chain" id="PRO_5031033798" evidence="8">
    <location>
        <begin position="26"/>
        <end position="933"/>
    </location>
</feature>
<evidence type="ECO:0000313" key="11">
    <source>
        <dbReference type="Proteomes" id="UP000540989"/>
    </source>
</evidence>
<dbReference type="PROSITE" id="PS51695">
    <property type="entry name" value="SEDOLISIN"/>
    <property type="match status" value="1"/>
</dbReference>
<dbReference type="GO" id="GO:0046872">
    <property type="term" value="F:metal ion binding"/>
    <property type="evidence" value="ECO:0007669"/>
    <property type="project" value="UniProtKB-KW"/>
</dbReference>
<keyword evidence="2 10" id="KW-0645">Protease</keyword>
<dbReference type="GO" id="GO:0008240">
    <property type="term" value="F:tripeptidyl-peptidase activity"/>
    <property type="evidence" value="ECO:0007669"/>
    <property type="project" value="TreeGrafter"/>
</dbReference>
<evidence type="ECO:0000259" key="9">
    <source>
        <dbReference type="PROSITE" id="PS51695"/>
    </source>
</evidence>
<evidence type="ECO:0000313" key="10">
    <source>
        <dbReference type="EMBL" id="MBB5057608.1"/>
    </source>
</evidence>
<keyword evidence="3" id="KW-0479">Metal-binding</keyword>
<gene>
    <name evidence="10" type="ORF">HDF16_002314</name>
</gene>
<evidence type="ECO:0000256" key="7">
    <source>
        <dbReference type="ARBA" id="ARBA00023145"/>
    </source>
</evidence>
<dbReference type="EMBL" id="JACHIP010000003">
    <property type="protein sequence ID" value="MBB5057608.1"/>
    <property type="molecule type" value="Genomic_DNA"/>
</dbReference>
<sequence length="933" mass="94123">MLKFLFRRLLPALASLSVIVPGAQAAVQNRISSVSASQTVALAQSISPRLKSGQGMIDLGEADGTKALSTMTLRFTMTTAQKAALIQLLEDQQNPASSKYHQWLTPEQFASKFGMSSSDLATVSQWLTGQGFKVESIARGGTFIQFSGTVARAQTAFRTSIHRVSVNGEEHIANVTAVSLPAGIAGVVGSVAGLDDFKLKPHSRVRQVQANANPKFTSSTSGNIYIAPGDFYTIYDVKPLLTSSINGTGITIAIAGQTDIALSDIAAFRSAAGLTANVPTVKLYGTDPGTPSSDDLGEADLDIEWSGAVAPSSSILYVNTGASSGGVINSLTQIIDNNLAPIASISYGLCEAGEGGAEANSLNTLFQQANAQGITIVSAAGDSGATDCDDVAPVTSATHGLAVDFPGSSPYVTSLGGTMFNEGAGTYFGSSNDANGGSAISYIPEAVWNETAEDIVGNSPRFGAGGGGASSFFAKPSWQTGTGVPSDFARDVPDISLNSAANHDGYLMCTQGSCVNGFRTSSGNLTIVGGTSVAAPSFAGILALVQQKIGAATGNANPVIYALANSTYYNTVFHDVTVGNNASPCTAGSTNCPSGGNIGYSANVGYDLATGWGSVDAYNLANTWTLVMPVTTGTTGTQVSTTTATVSPTSVTAGTPVTVTATVANGGTANSTAPTGTVQFLVDNVATGGAVTLASGAATLSLSTTALSSGAHVISAAYSGDALYASSKGSATLDVTSASTADFTLTPATTTVTVKAGADGSGVLYTVTPVNGFTGSVTFSAGTSDNLSATYSFSPLTETISSTTPVTTTLILSAYSANARTGSGRLRLKPVESASLEKSAPPIGRTWYAGSGAAVACVLLLMVPKRRRWTGLFAAVLALGAVSMMTGCGDNSSSTTGVTNSSAGTYTVVVTATGTSSAGATVSHTSTVTFVVQ</sequence>
<evidence type="ECO:0000256" key="1">
    <source>
        <dbReference type="ARBA" id="ARBA00001913"/>
    </source>
</evidence>
<dbReference type="SUPFAM" id="SSF54897">
    <property type="entry name" value="Protease propeptides/inhibitors"/>
    <property type="match status" value="1"/>
</dbReference>
<dbReference type="CDD" id="cd11377">
    <property type="entry name" value="Pro-peptidase_S53"/>
    <property type="match status" value="1"/>
</dbReference>
<dbReference type="InterPro" id="IPR015366">
    <property type="entry name" value="S53_propep"/>
</dbReference>
<dbReference type="Proteomes" id="UP000540989">
    <property type="component" value="Unassembled WGS sequence"/>
</dbReference>
<proteinExistence type="predicted"/>
<dbReference type="Pfam" id="PF16640">
    <property type="entry name" value="Big_3_5"/>
    <property type="match status" value="1"/>
</dbReference>
<dbReference type="PROSITE" id="PS00138">
    <property type="entry name" value="SUBTILASE_SER"/>
    <property type="match status" value="1"/>
</dbReference>
<dbReference type="GO" id="GO:0004252">
    <property type="term" value="F:serine-type endopeptidase activity"/>
    <property type="evidence" value="ECO:0007669"/>
    <property type="project" value="InterPro"/>
</dbReference>
<dbReference type="CDD" id="cd04056">
    <property type="entry name" value="Peptidases_S53"/>
    <property type="match status" value="1"/>
</dbReference>
<protein>
    <submittedName>
        <fullName evidence="10">Subtilase family serine protease</fullName>
    </submittedName>
</protein>
<dbReference type="PANTHER" id="PTHR14218:SF15">
    <property type="entry name" value="TRIPEPTIDYL-PEPTIDASE 1"/>
    <property type="match status" value="1"/>
</dbReference>
<keyword evidence="4" id="KW-0378">Hydrolase</keyword>
<dbReference type="InterPro" id="IPR013783">
    <property type="entry name" value="Ig-like_fold"/>
</dbReference>
<comment type="caution">
    <text evidence="10">The sequence shown here is derived from an EMBL/GenBank/DDBJ whole genome shotgun (WGS) entry which is preliminary data.</text>
</comment>
<dbReference type="AlphaFoldDB" id="A0A7W7ZD11"/>
<dbReference type="InterPro" id="IPR050819">
    <property type="entry name" value="Tripeptidyl-peptidase_I"/>
</dbReference>
<accession>A0A7W7ZD11</accession>
<dbReference type="SMART" id="SM00944">
    <property type="entry name" value="Pro-kuma_activ"/>
    <property type="match status" value="1"/>
</dbReference>
<keyword evidence="5" id="KW-0720">Serine protease</keyword>